<name>A0A3S5C5P1_9PLAT</name>
<gene>
    <name evidence="1" type="ORF">PXEA_LOCUS30487</name>
</gene>
<accession>A0A3S5C5P1</accession>
<protein>
    <submittedName>
        <fullName evidence="1">Uncharacterized protein</fullName>
    </submittedName>
</protein>
<reference evidence="1" key="1">
    <citation type="submission" date="2018-11" db="EMBL/GenBank/DDBJ databases">
        <authorList>
            <consortium name="Pathogen Informatics"/>
        </authorList>
    </citation>
    <scope>NUCLEOTIDE SEQUENCE</scope>
</reference>
<evidence type="ECO:0000313" key="2">
    <source>
        <dbReference type="Proteomes" id="UP000784294"/>
    </source>
</evidence>
<dbReference type="Proteomes" id="UP000784294">
    <property type="component" value="Unassembled WGS sequence"/>
</dbReference>
<evidence type="ECO:0000313" key="1">
    <source>
        <dbReference type="EMBL" id="VEL37047.1"/>
    </source>
</evidence>
<dbReference type="AlphaFoldDB" id="A0A3S5C5P1"/>
<dbReference type="EMBL" id="CAAALY010253858">
    <property type="protein sequence ID" value="VEL37047.1"/>
    <property type="molecule type" value="Genomic_DNA"/>
</dbReference>
<sequence length="102" mass="11822">MDAYLWSHSASQLTFYLSLTITSNFCDGLLIRLPSSPTVRLPKLYWFIRNGHHRLTTSSLDFRNPPTPFLREISSPLVNDRPLIRASPFYLSRRILVISELD</sequence>
<keyword evidence="2" id="KW-1185">Reference proteome</keyword>
<comment type="caution">
    <text evidence="1">The sequence shown here is derived from an EMBL/GenBank/DDBJ whole genome shotgun (WGS) entry which is preliminary data.</text>
</comment>
<organism evidence="1 2">
    <name type="scientific">Protopolystoma xenopodis</name>
    <dbReference type="NCBI Taxonomy" id="117903"/>
    <lineage>
        <taxon>Eukaryota</taxon>
        <taxon>Metazoa</taxon>
        <taxon>Spiralia</taxon>
        <taxon>Lophotrochozoa</taxon>
        <taxon>Platyhelminthes</taxon>
        <taxon>Monogenea</taxon>
        <taxon>Polyopisthocotylea</taxon>
        <taxon>Polystomatidea</taxon>
        <taxon>Polystomatidae</taxon>
        <taxon>Protopolystoma</taxon>
    </lineage>
</organism>
<proteinExistence type="predicted"/>